<dbReference type="Pfam" id="PF13181">
    <property type="entry name" value="TPR_8"/>
    <property type="match status" value="1"/>
</dbReference>
<feature type="repeat" description="TPR" evidence="2">
    <location>
        <begin position="335"/>
        <end position="368"/>
    </location>
</feature>
<dbReference type="Pfam" id="PF14559">
    <property type="entry name" value="TPR_19"/>
    <property type="match status" value="2"/>
</dbReference>
<evidence type="ECO:0000256" key="1">
    <source>
        <dbReference type="ARBA" id="ARBA00022803"/>
    </source>
</evidence>
<evidence type="ECO:0000256" key="2">
    <source>
        <dbReference type="PROSITE-ProRule" id="PRU00339"/>
    </source>
</evidence>
<organism evidence="4 5">
    <name type="scientific">Parthenolecanium corni</name>
    <dbReference type="NCBI Taxonomy" id="536013"/>
    <lineage>
        <taxon>Eukaryota</taxon>
        <taxon>Metazoa</taxon>
        <taxon>Ecdysozoa</taxon>
        <taxon>Arthropoda</taxon>
        <taxon>Hexapoda</taxon>
        <taxon>Insecta</taxon>
        <taxon>Pterygota</taxon>
        <taxon>Neoptera</taxon>
        <taxon>Paraneoptera</taxon>
        <taxon>Hemiptera</taxon>
        <taxon>Sternorrhyncha</taxon>
        <taxon>Coccoidea</taxon>
        <taxon>Coccidae</taxon>
        <taxon>Parthenolecanium</taxon>
    </lineage>
</organism>
<evidence type="ECO:0000256" key="3">
    <source>
        <dbReference type="SAM" id="MobiDB-lite"/>
    </source>
</evidence>
<reference evidence="4 5" key="1">
    <citation type="submission" date="2024-03" db="EMBL/GenBank/DDBJ databases">
        <title>Adaptation during the transition from Ophiocordyceps entomopathogen to insect associate is accompanied by gene loss and intensified selection.</title>
        <authorList>
            <person name="Ward C.M."/>
            <person name="Onetto C.A."/>
            <person name="Borneman A.R."/>
        </authorList>
    </citation>
    <scope>NUCLEOTIDE SEQUENCE [LARGE SCALE GENOMIC DNA]</scope>
    <source>
        <strain evidence="4">AWRI1</strain>
        <tissue evidence="4">Single Adult Female</tissue>
    </source>
</reference>
<keyword evidence="1 2" id="KW-0802">TPR repeat</keyword>
<dbReference type="GO" id="GO:0045842">
    <property type="term" value="P:positive regulation of mitotic metaphase/anaphase transition"/>
    <property type="evidence" value="ECO:0007669"/>
    <property type="project" value="TreeGrafter"/>
</dbReference>
<accession>A0AAN9TRB2</accession>
<feature type="region of interest" description="Disordered" evidence="3">
    <location>
        <begin position="532"/>
        <end position="563"/>
    </location>
</feature>
<dbReference type="InterPro" id="IPR011990">
    <property type="entry name" value="TPR-like_helical_dom_sf"/>
</dbReference>
<gene>
    <name evidence="4" type="ORF">V9T40_005015</name>
</gene>
<dbReference type="AlphaFoldDB" id="A0AAN9TRB2"/>
<feature type="repeat" description="TPR" evidence="2">
    <location>
        <begin position="471"/>
        <end position="504"/>
    </location>
</feature>
<keyword evidence="5" id="KW-1185">Reference proteome</keyword>
<evidence type="ECO:0008006" key="6">
    <source>
        <dbReference type="Google" id="ProtNLM"/>
    </source>
</evidence>
<feature type="compositionally biased region" description="Polar residues" evidence="3">
    <location>
        <begin position="533"/>
        <end position="548"/>
    </location>
</feature>
<comment type="caution">
    <text evidence="4">The sequence shown here is derived from an EMBL/GenBank/DDBJ whole genome shotgun (WGS) entry which is preliminary data.</text>
</comment>
<protein>
    <recommendedName>
        <fullName evidence="6">Anaphase-promoting complex subunit 7</fullName>
    </recommendedName>
</protein>
<dbReference type="PANTHER" id="PTHR12558:SF36">
    <property type="entry name" value="ANAPHASE-PROMOTING COMPLEX SUBUNIT 7"/>
    <property type="match status" value="1"/>
</dbReference>
<dbReference type="PROSITE" id="PS50005">
    <property type="entry name" value="TPR"/>
    <property type="match status" value="2"/>
</dbReference>
<name>A0AAN9TRB2_9HEMI</name>
<evidence type="ECO:0000313" key="4">
    <source>
        <dbReference type="EMBL" id="KAK7584052.1"/>
    </source>
</evidence>
<dbReference type="Gene3D" id="1.25.40.10">
    <property type="entry name" value="Tetratricopeptide repeat domain"/>
    <property type="match status" value="4"/>
</dbReference>
<dbReference type="SMART" id="SM00028">
    <property type="entry name" value="TPR"/>
    <property type="match status" value="7"/>
</dbReference>
<dbReference type="EMBL" id="JBBCAQ010000032">
    <property type="protein sequence ID" value="KAK7584052.1"/>
    <property type="molecule type" value="Genomic_DNA"/>
</dbReference>
<dbReference type="PANTHER" id="PTHR12558">
    <property type="entry name" value="CELL DIVISION CYCLE 16,23,27"/>
    <property type="match status" value="1"/>
</dbReference>
<dbReference type="GO" id="GO:0005680">
    <property type="term" value="C:anaphase-promoting complex"/>
    <property type="evidence" value="ECO:0007669"/>
    <property type="project" value="TreeGrafter"/>
</dbReference>
<sequence length="563" mass="63279">MNTLFEHLKQLRENELHSNVIILADLLLSIHDNAVGMIESEIKLNTLIYYGEAAYTLGKYRKAEKMYSTALQYRKYLIKSKGLTKQLEGQKDILPDSEIKFRLHNCYLRLNMNDQAIQTLQSIPARQRTPKINMALANLYRLSGNERSAITAYKEVLRECPLALEATEGLLKLGVKNTEVNTLVMGTPQLSCIEWLNLWIKAYASSQTYDYSGAIAAFQQLLEESSPLRNNALIMVALGETYYYSGDVTNAKIILQQAFTADPTCHRGYGIMSTVYLSERAASDLEKMMPLSWHFSEDGDSEMWTALACLLYSNNSLSTAAYFAQRACLLNPKNVEGLVVKGCILYDMKKYQNAIGHFREAFEIAPCRYEPHKGLVDCYLAQNRTKEALTIASNCCKADNNSPRALTLYALVLMKEPTNSTKAKALLEKALNQNDTYLPAVYLLAQVYEEENSIEPAINLLLKQINKNPTAKLHQMLADLFARSGEDEKACAHYHVALRLEPNNHKANDGLNRLEHNMENADTSVQPKVGLSYVNSSSDTEGGDNENTYEIAASDSDHYMSDD</sequence>
<proteinExistence type="predicted"/>
<dbReference type="GO" id="GO:0051301">
    <property type="term" value="P:cell division"/>
    <property type="evidence" value="ECO:0007669"/>
    <property type="project" value="TreeGrafter"/>
</dbReference>
<evidence type="ECO:0000313" key="5">
    <source>
        <dbReference type="Proteomes" id="UP001367676"/>
    </source>
</evidence>
<dbReference type="Proteomes" id="UP001367676">
    <property type="component" value="Unassembled WGS sequence"/>
</dbReference>
<dbReference type="GO" id="GO:0016567">
    <property type="term" value="P:protein ubiquitination"/>
    <property type="evidence" value="ECO:0007669"/>
    <property type="project" value="TreeGrafter"/>
</dbReference>
<dbReference type="SUPFAM" id="SSF48452">
    <property type="entry name" value="TPR-like"/>
    <property type="match status" value="2"/>
</dbReference>
<dbReference type="InterPro" id="IPR019734">
    <property type="entry name" value="TPR_rpt"/>
</dbReference>